<dbReference type="Pfam" id="PF00474">
    <property type="entry name" value="SSF"/>
    <property type="match status" value="1"/>
</dbReference>
<accession>A0AAV4H5F3</accession>
<dbReference type="PANTHER" id="PTHR42985:SF40">
    <property type="entry name" value="LD47995P-RELATED"/>
    <property type="match status" value="1"/>
</dbReference>
<evidence type="ECO:0000256" key="3">
    <source>
        <dbReference type="ARBA" id="ARBA00022448"/>
    </source>
</evidence>
<evidence type="ECO:0000256" key="7">
    <source>
        <dbReference type="ARBA" id="ARBA00023053"/>
    </source>
</evidence>
<feature type="transmembrane region" description="Helical" evidence="12">
    <location>
        <begin position="52"/>
        <end position="71"/>
    </location>
</feature>
<evidence type="ECO:0000256" key="12">
    <source>
        <dbReference type="SAM" id="Phobius"/>
    </source>
</evidence>
<dbReference type="Proteomes" id="UP000762676">
    <property type="component" value="Unassembled WGS sequence"/>
</dbReference>
<dbReference type="EMBL" id="BMAT01008807">
    <property type="protein sequence ID" value="GFR92974.1"/>
    <property type="molecule type" value="Genomic_DNA"/>
</dbReference>
<evidence type="ECO:0000256" key="11">
    <source>
        <dbReference type="RuleBase" id="RU362091"/>
    </source>
</evidence>
<dbReference type="Gene3D" id="1.20.1730.10">
    <property type="entry name" value="Sodium/glucose cotransporter"/>
    <property type="match status" value="1"/>
</dbReference>
<feature type="transmembrane region" description="Helical" evidence="12">
    <location>
        <begin position="12"/>
        <end position="32"/>
    </location>
</feature>
<feature type="transmembrane region" description="Helical" evidence="12">
    <location>
        <begin position="120"/>
        <end position="141"/>
    </location>
</feature>
<evidence type="ECO:0000313" key="14">
    <source>
        <dbReference type="Proteomes" id="UP000762676"/>
    </source>
</evidence>
<keyword evidence="5 12" id="KW-0812">Transmembrane</keyword>
<organism evidence="13 14">
    <name type="scientific">Elysia marginata</name>
    <dbReference type="NCBI Taxonomy" id="1093978"/>
    <lineage>
        <taxon>Eukaryota</taxon>
        <taxon>Metazoa</taxon>
        <taxon>Spiralia</taxon>
        <taxon>Lophotrochozoa</taxon>
        <taxon>Mollusca</taxon>
        <taxon>Gastropoda</taxon>
        <taxon>Heterobranchia</taxon>
        <taxon>Euthyneura</taxon>
        <taxon>Panpulmonata</taxon>
        <taxon>Sacoglossa</taxon>
        <taxon>Placobranchoidea</taxon>
        <taxon>Plakobranchidae</taxon>
        <taxon>Elysia</taxon>
    </lineage>
</organism>
<evidence type="ECO:0000313" key="13">
    <source>
        <dbReference type="EMBL" id="GFR92974.1"/>
    </source>
</evidence>
<evidence type="ECO:0000256" key="9">
    <source>
        <dbReference type="ARBA" id="ARBA00023136"/>
    </source>
</evidence>
<dbReference type="NCBIfam" id="TIGR00813">
    <property type="entry name" value="sss"/>
    <property type="match status" value="1"/>
</dbReference>
<sequence length="611" mass="66839">MVSLKHSFAAWDYVVFIGMLVISMGIGVFFALKGDRQRTQGEYLMGGRSMSVLPVAISILVSFQSAILMLGTPAEMYTQYLEKRYQSRAVRLLGTFVNILGQIIYMGIASFAPATAFEAVTGFPVVATLFIIGAVATFYTSIGGMKAVVWTDVFQASVMLAGVLSIAIQGTIKAGGLARVWEINEEWDRLRFFTWSPDPRVRHTVWGLIVGNALNWSLIGGLNQSSVQRFCSLPSLREAKATTWINSISVFFLFTFTCLSGMVLFAYYAMQNCDPLGQGLVDNSNQLIPYLVMDILAYPAVPGLFMSSLFSGALSSISSSLNSLAAVTWEDFLKPYLSKRLTEVQTTVVLKTIVVGYGVLGIGMSYAVTFIEGTVIQAAVSLIGPINGAVGGLFLLGAFFPFANKYGAFVGGVTGLVISMWRSLGAYNKGIEYLHLPFPDGSCTGGNLSLIEPSTTSPSYNITTPQTPDAESGTFDEFYKISYMWSAVLATLACLVPGILVSLLTRRYMTEEEKEVPTMYQIPIFTRLFCCLPDSWLYWLDCSRPFENPEDISHQIKDIELFVPSTKEGNIFDLDDMCKSSDVVNGATHKSQNGVLNSAFVKDEPPAYNPS</sequence>
<feature type="transmembrane region" description="Helical" evidence="12">
    <location>
        <begin position="244"/>
        <end position="268"/>
    </location>
</feature>
<feature type="transmembrane region" description="Helical" evidence="12">
    <location>
        <begin position="288"/>
        <end position="310"/>
    </location>
</feature>
<reference evidence="13 14" key="1">
    <citation type="journal article" date="2021" name="Elife">
        <title>Chloroplast acquisition without the gene transfer in kleptoplastic sea slugs, Plakobranchus ocellatus.</title>
        <authorList>
            <person name="Maeda T."/>
            <person name="Takahashi S."/>
            <person name="Yoshida T."/>
            <person name="Shimamura S."/>
            <person name="Takaki Y."/>
            <person name="Nagai Y."/>
            <person name="Toyoda A."/>
            <person name="Suzuki Y."/>
            <person name="Arimoto A."/>
            <person name="Ishii H."/>
            <person name="Satoh N."/>
            <person name="Nishiyama T."/>
            <person name="Hasebe M."/>
            <person name="Maruyama T."/>
            <person name="Minagawa J."/>
            <person name="Obokata J."/>
            <person name="Shigenobu S."/>
        </authorList>
    </citation>
    <scope>NUCLEOTIDE SEQUENCE [LARGE SCALE GENOMIC DNA]</scope>
</reference>
<feature type="transmembrane region" description="Helical" evidence="12">
    <location>
        <begin position="406"/>
        <end position="424"/>
    </location>
</feature>
<proteinExistence type="inferred from homology"/>
<dbReference type="InterPro" id="IPR001734">
    <property type="entry name" value="Na/solute_symporter"/>
</dbReference>
<gene>
    <name evidence="13" type="ORF">ElyMa_004366600</name>
</gene>
<protein>
    <submittedName>
        <fullName evidence="13">Sodium-coupled monocarboxylate transporter 1</fullName>
    </submittedName>
</protein>
<evidence type="ECO:0000256" key="10">
    <source>
        <dbReference type="ARBA" id="ARBA00023201"/>
    </source>
</evidence>
<evidence type="ECO:0000256" key="2">
    <source>
        <dbReference type="ARBA" id="ARBA00006434"/>
    </source>
</evidence>
<feature type="transmembrane region" description="Helical" evidence="12">
    <location>
        <begin position="483"/>
        <end position="504"/>
    </location>
</feature>
<comment type="similarity">
    <text evidence="2 11">Belongs to the sodium:solute symporter (SSF) (TC 2.A.21) family.</text>
</comment>
<keyword evidence="6 12" id="KW-1133">Transmembrane helix</keyword>
<evidence type="ECO:0000256" key="4">
    <source>
        <dbReference type="ARBA" id="ARBA00022475"/>
    </source>
</evidence>
<keyword evidence="4" id="KW-1003">Cell membrane</keyword>
<evidence type="ECO:0000256" key="1">
    <source>
        <dbReference type="ARBA" id="ARBA00004651"/>
    </source>
</evidence>
<dbReference type="GO" id="GO:0015293">
    <property type="term" value="F:symporter activity"/>
    <property type="evidence" value="ECO:0007669"/>
    <property type="project" value="TreeGrafter"/>
</dbReference>
<keyword evidence="7" id="KW-0915">Sodium</keyword>
<evidence type="ECO:0000256" key="5">
    <source>
        <dbReference type="ARBA" id="ARBA00022692"/>
    </source>
</evidence>
<feature type="transmembrane region" description="Helical" evidence="12">
    <location>
        <begin position="348"/>
        <end position="369"/>
    </location>
</feature>
<dbReference type="InterPro" id="IPR051163">
    <property type="entry name" value="Sodium:Solute_Symporter_SSF"/>
</dbReference>
<feature type="transmembrane region" description="Helical" evidence="12">
    <location>
        <begin position="153"/>
        <end position="172"/>
    </location>
</feature>
<feature type="transmembrane region" description="Helical" evidence="12">
    <location>
        <begin position="92"/>
        <end position="114"/>
    </location>
</feature>
<keyword evidence="14" id="KW-1185">Reference proteome</keyword>
<evidence type="ECO:0000256" key="6">
    <source>
        <dbReference type="ARBA" id="ARBA00022989"/>
    </source>
</evidence>
<keyword evidence="9 12" id="KW-0472">Membrane</keyword>
<dbReference type="AlphaFoldDB" id="A0AAV4H5F3"/>
<keyword evidence="8" id="KW-0406">Ion transport</keyword>
<dbReference type="InterPro" id="IPR038377">
    <property type="entry name" value="Na/Glc_symporter_sf"/>
</dbReference>
<dbReference type="PANTHER" id="PTHR42985">
    <property type="entry name" value="SODIUM-COUPLED MONOCARBOXYLATE TRANSPORTER"/>
    <property type="match status" value="1"/>
</dbReference>
<feature type="transmembrane region" description="Helical" evidence="12">
    <location>
        <begin position="375"/>
        <end position="399"/>
    </location>
</feature>
<keyword evidence="3" id="KW-0813">Transport</keyword>
<evidence type="ECO:0000256" key="8">
    <source>
        <dbReference type="ARBA" id="ARBA00023065"/>
    </source>
</evidence>
<dbReference type="GO" id="GO:0006814">
    <property type="term" value="P:sodium ion transport"/>
    <property type="evidence" value="ECO:0007669"/>
    <property type="project" value="UniProtKB-KW"/>
</dbReference>
<keyword evidence="10" id="KW-0739">Sodium transport</keyword>
<dbReference type="PROSITE" id="PS50283">
    <property type="entry name" value="NA_SOLUT_SYMP_3"/>
    <property type="match status" value="1"/>
</dbReference>
<comment type="subcellular location">
    <subcellularLocation>
        <location evidence="1">Cell membrane</location>
        <topology evidence="1">Multi-pass membrane protein</topology>
    </subcellularLocation>
</comment>
<dbReference type="CDD" id="cd11492">
    <property type="entry name" value="SLC5sbd_NIS-SMVT"/>
    <property type="match status" value="1"/>
</dbReference>
<dbReference type="GO" id="GO:0005886">
    <property type="term" value="C:plasma membrane"/>
    <property type="evidence" value="ECO:0007669"/>
    <property type="project" value="UniProtKB-SubCell"/>
</dbReference>
<comment type="caution">
    <text evidence="13">The sequence shown here is derived from an EMBL/GenBank/DDBJ whole genome shotgun (WGS) entry which is preliminary data.</text>
</comment>
<name>A0AAV4H5F3_9GAST</name>